<keyword evidence="2" id="KW-1133">Transmembrane helix</keyword>
<accession>A0A7G9GDL1</accession>
<evidence type="ECO:0000256" key="2">
    <source>
        <dbReference type="SAM" id="Phobius"/>
    </source>
</evidence>
<feature type="transmembrane region" description="Helical" evidence="2">
    <location>
        <begin position="12"/>
        <end position="30"/>
    </location>
</feature>
<name>A0A7G9GDL1_9FIRM</name>
<evidence type="ECO:0000256" key="1">
    <source>
        <dbReference type="SAM" id="MobiDB-lite"/>
    </source>
</evidence>
<protein>
    <submittedName>
        <fullName evidence="3">Uncharacterized protein</fullName>
    </submittedName>
</protein>
<feature type="region of interest" description="Disordered" evidence="1">
    <location>
        <begin position="85"/>
        <end position="151"/>
    </location>
</feature>
<feature type="transmembrane region" description="Helical" evidence="2">
    <location>
        <begin position="36"/>
        <end position="59"/>
    </location>
</feature>
<dbReference type="EMBL" id="CP060635">
    <property type="protein sequence ID" value="QNM08893.1"/>
    <property type="molecule type" value="Genomic_DNA"/>
</dbReference>
<organism evidence="3 4">
    <name type="scientific">Wansuia hejianensis</name>
    <dbReference type="NCBI Taxonomy" id="2763667"/>
    <lineage>
        <taxon>Bacteria</taxon>
        <taxon>Bacillati</taxon>
        <taxon>Bacillota</taxon>
        <taxon>Clostridia</taxon>
        <taxon>Lachnospirales</taxon>
        <taxon>Lachnospiraceae</taxon>
        <taxon>Wansuia</taxon>
    </lineage>
</organism>
<reference evidence="3 4" key="1">
    <citation type="submission" date="2020-08" db="EMBL/GenBank/DDBJ databases">
        <authorList>
            <person name="Liu C."/>
            <person name="Sun Q."/>
        </authorList>
    </citation>
    <scope>NUCLEOTIDE SEQUENCE [LARGE SCALE GENOMIC DNA]</scope>
    <source>
        <strain evidence="3 4">NSJ-29</strain>
    </source>
</reference>
<evidence type="ECO:0000313" key="3">
    <source>
        <dbReference type="EMBL" id="QNM08893.1"/>
    </source>
</evidence>
<dbReference type="Proteomes" id="UP000515860">
    <property type="component" value="Chromosome"/>
</dbReference>
<dbReference type="RefSeq" id="WP_249329006.1">
    <property type="nucleotide sequence ID" value="NZ_CP060635.1"/>
</dbReference>
<feature type="compositionally biased region" description="Acidic residues" evidence="1">
    <location>
        <begin position="130"/>
        <end position="145"/>
    </location>
</feature>
<keyword evidence="2" id="KW-0472">Membrane</keyword>
<keyword evidence="2" id="KW-0812">Transmembrane</keyword>
<sequence length="151" mass="16174">MRNEKFSYFIRIIAGAYLFYLAVQLVQGIAKGNMTGGSMILGICASILFFGAGAYFVLASIRGLLRMMRGDNEQKIEDEAVMEEVLEEKESAEDAAEEEKAEAESGAVEEAETAGEETAAAEKTVPAESDAGETEADAAGETDVDESVKEK</sequence>
<evidence type="ECO:0000313" key="4">
    <source>
        <dbReference type="Proteomes" id="UP000515860"/>
    </source>
</evidence>
<feature type="compositionally biased region" description="Acidic residues" evidence="1">
    <location>
        <begin position="85"/>
        <end position="115"/>
    </location>
</feature>
<keyword evidence="4" id="KW-1185">Reference proteome</keyword>
<dbReference type="AlphaFoldDB" id="A0A7G9GDL1"/>
<gene>
    <name evidence="3" type="ORF">H9Q79_00880</name>
</gene>
<proteinExistence type="predicted"/>
<dbReference type="KEGG" id="whj:H9Q79_00880"/>